<dbReference type="GO" id="GO:0004497">
    <property type="term" value="F:monooxygenase activity"/>
    <property type="evidence" value="ECO:0007669"/>
    <property type="project" value="UniProtKB-KW"/>
</dbReference>
<dbReference type="PANTHER" id="PTHR24292:SF102">
    <property type="entry name" value="CYTOCHROME P450 FAMILY-RELATED"/>
    <property type="match status" value="1"/>
</dbReference>
<dbReference type="PANTHER" id="PTHR24292">
    <property type="entry name" value="CYTOCHROME P450"/>
    <property type="match status" value="1"/>
</dbReference>
<keyword evidence="3 8" id="KW-0349">Heme</keyword>
<keyword evidence="4 8" id="KW-0479">Metal-binding</keyword>
<dbReference type="HOGENOM" id="CLU_001570_25_0_1"/>
<dbReference type="InterPro" id="IPR001128">
    <property type="entry name" value="Cyt_P450"/>
</dbReference>
<keyword evidence="5 9" id="KW-0560">Oxidoreductase</keyword>
<dbReference type="EMBL" id="KN837420">
    <property type="protein sequence ID" value="KIJ25325.1"/>
    <property type="molecule type" value="Genomic_DNA"/>
</dbReference>
<reference evidence="10 11" key="1">
    <citation type="submission" date="2014-06" db="EMBL/GenBank/DDBJ databases">
        <title>Evolutionary Origins and Diversification of the Mycorrhizal Mutualists.</title>
        <authorList>
            <consortium name="DOE Joint Genome Institute"/>
            <consortium name="Mycorrhizal Genomics Consortium"/>
            <person name="Kohler A."/>
            <person name="Kuo A."/>
            <person name="Nagy L.G."/>
            <person name="Floudas D."/>
            <person name="Copeland A."/>
            <person name="Barry K.W."/>
            <person name="Cichocki N."/>
            <person name="Veneault-Fourrey C."/>
            <person name="LaButti K."/>
            <person name="Lindquist E.A."/>
            <person name="Lipzen A."/>
            <person name="Lundell T."/>
            <person name="Morin E."/>
            <person name="Murat C."/>
            <person name="Riley R."/>
            <person name="Ohm R."/>
            <person name="Sun H."/>
            <person name="Tunlid A."/>
            <person name="Henrissat B."/>
            <person name="Grigoriev I.V."/>
            <person name="Hibbett D.S."/>
            <person name="Martin F."/>
        </authorList>
    </citation>
    <scope>NUCLEOTIDE SEQUENCE [LARGE SCALE GENOMIC DNA]</scope>
    <source>
        <strain evidence="10 11">SS14</strain>
    </source>
</reference>
<evidence type="ECO:0000313" key="10">
    <source>
        <dbReference type="EMBL" id="KIJ25325.1"/>
    </source>
</evidence>
<evidence type="ECO:0000256" key="8">
    <source>
        <dbReference type="PIRSR" id="PIRSR602401-1"/>
    </source>
</evidence>
<keyword evidence="11" id="KW-1185">Reference proteome</keyword>
<evidence type="ECO:0000256" key="9">
    <source>
        <dbReference type="RuleBase" id="RU000461"/>
    </source>
</evidence>
<dbReference type="PRINTS" id="PR00463">
    <property type="entry name" value="EP450I"/>
</dbReference>
<comment type="cofactor">
    <cofactor evidence="1 8">
        <name>heme</name>
        <dbReference type="ChEBI" id="CHEBI:30413"/>
    </cofactor>
</comment>
<dbReference type="GO" id="GO:0020037">
    <property type="term" value="F:heme binding"/>
    <property type="evidence" value="ECO:0007669"/>
    <property type="project" value="InterPro"/>
</dbReference>
<evidence type="ECO:0000256" key="4">
    <source>
        <dbReference type="ARBA" id="ARBA00022723"/>
    </source>
</evidence>
<dbReference type="SUPFAM" id="SSF48264">
    <property type="entry name" value="Cytochrome P450"/>
    <property type="match status" value="1"/>
</dbReference>
<evidence type="ECO:0000256" key="3">
    <source>
        <dbReference type="ARBA" id="ARBA00022617"/>
    </source>
</evidence>
<evidence type="ECO:0000256" key="6">
    <source>
        <dbReference type="ARBA" id="ARBA00023004"/>
    </source>
</evidence>
<dbReference type="InterPro" id="IPR017972">
    <property type="entry name" value="Cyt_P450_CS"/>
</dbReference>
<sequence>MPGIAIGIQWGATRKHEGLYAPLGWDIISAIGFYPKISAGFIIADPHATKEIVLYRSRFPKDTADYDVLRFFGSNIVVTEGDEWKKHRKVAAPPFSERNNKLVWEETVNVMLGLFDKWGKDTQEVYIEHANDITFMIALMVIVTASFGRRVSWEEEEAIPAGHTMTFMDALHTVSATLQLKLVVPKLAYPFFKYLQHIQQANDELLTYMKEMIVARRTAQIKEERYDLFSTLLDGSENEKDSLTDDDLTGNIFLFLVAGHETTAHTMCFALGLLALDQNEQEKLYQHVKSILPEDELPGYELMNRLTYCMAVVNEALRLFPPVAYIPKISAEDFSVPCIRPDGTPGNVFIPKGSKLTLNTTGLHYNPRYWEDPNAFKPSRFMASDWPRDAFMPFSGGARACLGKRFAETESVVILAMIISRYKIELANPEQYEGLTSREKRDKLLATKAGITTTPIKVPLVFKLRR</sequence>
<dbReference type="Pfam" id="PF00067">
    <property type="entry name" value="p450"/>
    <property type="match status" value="1"/>
</dbReference>
<keyword evidence="7 9" id="KW-0503">Monooxygenase</keyword>
<dbReference type="GO" id="GO:0005506">
    <property type="term" value="F:iron ion binding"/>
    <property type="evidence" value="ECO:0007669"/>
    <property type="project" value="InterPro"/>
</dbReference>
<evidence type="ECO:0000256" key="2">
    <source>
        <dbReference type="ARBA" id="ARBA00010617"/>
    </source>
</evidence>
<dbReference type="GO" id="GO:0016705">
    <property type="term" value="F:oxidoreductase activity, acting on paired donors, with incorporation or reduction of molecular oxygen"/>
    <property type="evidence" value="ECO:0007669"/>
    <property type="project" value="InterPro"/>
</dbReference>
<organism evidence="10 11">
    <name type="scientific">Sphaerobolus stellatus (strain SS14)</name>
    <dbReference type="NCBI Taxonomy" id="990650"/>
    <lineage>
        <taxon>Eukaryota</taxon>
        <taxon>Fungi</taxon>
        <taxon>Dikarya</taxon>
        <taxon>Basidiomycota</taxon>
        <taxon>Agaricomycotina</taxon>
        <taxon>Agaricomycetes</taxon>
        <taxon>Phallomycetidae</taxon>
        <taxon>Geastrales</taxon>
        <taxon>Sphaerobolaceae</taxon>
        <taxon>Sphaerobolus</taxon>
    </lineage>
</organism>
<evidence type="ECO:0000313" key="11">
    <source>
        <dbReference type="Proteomes" id="UP000054279"/>
    </source>
</evidence>
<protein>
    <recommendedName>
        <fullName evidence="12">Cytochrome P450</fullName>
    </recommendedName>
</protein>
<dbReference type="OrthoDB" id="1470350at2759"/>
<gene>
    <name evidence="10" type="ORF">M422DRAFT_785593</name>
</gene>
<dbReference type="Gene3D" id="1.10.630.10">
    <property type="entry name" value="Cytochrome P450"/>
    <property type="match status" value="1"/>
</dbReference>
<proteinExistence type="inferred from homology"/>
<dbReference type="InterPro" id="IPR036396">
    <property type="entry name" value="Cyt_P450_sf"/>
</dbReference>
<dbReference type="InterPro" id="IPR002401">
    <property type="entry name" value="Cyt_P450_E_grp-I"/>
</dbReference>
<evidence type="ECO:0000256" key="7">
    <source>
        <dbReference type="ARBA" id="ARBA00023033"/>
    </source>
</evidence>
<evidence type="ECO:0000256" key="1">
    <source>
        <dbReference type="ARBA" id="ARBA00001971"/>
    </source>
</evidence>
<accession>A0A0C9UJA2</accession>
<name>A0A0C9UJA2_SPHS4</name>
<dbReference type="PROSITE" id="PS00086">
    <property type="entry name" value="CYTOCHROME_P450"/>
    <property type="match status" value="1"/>
</dbReference>
<feature type="binding site" description="axial binding residue" evidence="8">
    <location>
        <position position="401"/>
    </location>
    <ligand>
        <name>heme</name>
        <dbReference type="ChEBI" id="CHEBI:30413"/>
    </ligand>
    <ligandPart>
        <name>Fe</name>
        <dbReference type="ChEBI" id="CHEBI:18248"/>
    </ligandPart>
</feature>
<evidence type="ECO:0000256" key="5">
    <source>
        <dbReference type="ARBA" id="ARBA00023002"/>
    </source>
</evidence>
<evidence type="ECO:0008006" key="12">
    <source>
        <dbReference type="Google" id="ProtNLM"/>
    </source>
</evidence>
<dbReference type="Proteomes" id="UP000054279">
    <property type="component" value="Unassembled WGS sequence"/>
</dbReference>
<dbReference type="InterPro" id="IPR050476">
    <property type="entry name" value="Insect_CytP450_Detox"/>
</dbReference>
<dbReference type="AlphaFoldDB" id="A0A0C9UJA2"/>
<dbReference type="PRINTS" id="PR00385">
    <property type="entry name" value="P450"/>
</dbReference>
<comment type="similarity">
    <text evidence="2 9">Belongs to the cytochrome P450 family.</text>
</comment>
<keyword evidence="6 8" id="KW-0408">Iron</keyword>